<protein>
    <recommendedName>
        <fullName evidence="3">Peptidase A1 domain-containing protein</fullName>
    </recommendedName>
</protein>
<sequence length="360" mass="39111">MHVIFRIFLTLAVCKIISSKLHRIGLRYTPSLKMKLYQEGKLEQYLAQKAAHITKSSQLNSAGTPVIDFDDMAYMAQITLGTPPQTFVVFLDSGSSNLWVPDVSCAEGESNTCGTYCKQLSNTTLCATEQIFGQVTTMGEGFNKQAEDGMIGLGWPALALNSITPPMFNLLNQGELDQPYFVIYMRHVGAHADIDGGQLTVGGLDTEHCSSAFDKIPLTSRTYWQFKLSRVSVGSYSAAPSSGWQAISNTASTFIGGPQAIVDSIAKEANAKWRESLGSYFIECGGNDPDIVFEINGNNYTVTQKNYKISTGVGLCMFAFFPSTAGGFSPSWMLGPPLIREYCQVHDMQGGSIGMAKVIA</sequence>
<dbReference type="Proteomes" id="UP001303046">
    <property type="component" value="Unassembled WGS sequence"/>
</dbReference>
<dbReference type="PANTHER" id="PTHR47966">
    <property type="entry name" value="BETA-SITE APP-CLEAVING ENZYME, ISOFORM A-RELATED"/>
    <property type="match status" value="1"/>
</dbReference>
<keyword evidence="5" id="KW-1185">Reference proteome</keyword>
<proteinExistence type="inferred from homology"/>
<feature type="domain" description="Peptidase A1" evidence="3">
    <location>
        <begin position="74"/>
        <end position="356"/>
    </location>
</feature>
<dbReference type="Gene3D" id="2.40.70.10">
    <property type="entry name" value="Acid Proteases"/>
    <property type="match status" value="3"/>
</dbReference>
<evidence type="ECO:0000256" key="1">
    <source>
        <dbReference type="ARBA" id="ARBA00007447"/>
    </source>
</evidence>
<comment type="similarity">
    <text evidence="1">Belongs to the peptidase A1 family.</text>
</comment>
<dbReference type="EMBL" id="JAVFWL010000005">
    <property type="protein sequence ID" value="KAK6759037.1"/>
    <property type="molecule type" value="Genomic_DNA"/>
</dbReference>
<evidence type="ECO:0000256" key="2">
    <source>
        <dbReference type="SAM" id="SignalP"/>
    </source>
</evidence>
<reference evidence="4 5" key="1">
    <citation type="submission" date="2023-08" db="EMBL/GenBank/DDBJ databases">
        <title>A Necator americanus chromosomal reference genome.</title>
        <authorList>
            <person name="Ilik V."/>
            <person name="Petrzelkova K.J."/>
            <person name="Pardy F."/>
            <person name="Fuh T."/>
            <person name="Niatou-Singa F.S."/>
            <person name="Gouil Q."/>
            <person name="Baker L."/>
            <person name="Ritchie M.E."/>
            <person name="Jex A.R."/>
            <person name="Gazzola D."/>
            <person name="Li H."/>
            <person name="Toshio Fujiwara R."/>
            <person name="Zhan B."/>
            <person name="Aroian R.V."/>
            <person name="Pafco B."/>
            <person name="Schwarz E.M."/>
        </authorList>
    </citation>
    <scope>NUCLEOTIDE SEQUENCE [LARGE SCALE GENOMIC DNA]</scope>
    <source>
        <strain evidence="4 5">Aroian</strain>
        <tissue evidence="4">Whole animal</tissue>
    </source>
</reference>
<keyword evidence="2" id="KW-0732">Signal</keyword>
<evidence type="ECO:0000313" key="4">
    <source>
        <dbReference type="EMBL" id="KAK6759037.1"/>
    </source>
</evidence>
<dbReference type="InterPro" id="IPR033121">
    <property type="entry name" value="PEPTIDASE_A1"/>
</dbReference>
<accession>A0ABR1E8M1</accession>
<dbReference type="SUPFAM" id="SSF50630">
    <property type="entry name" value="Acid proteases"/>
    <property type="match status" value="1"/>
</dbReference>
<dbReference type="PANTHER" id="PTHR47966:SF5">
    <property type="entry name" value="ASPARTIC PROTEASE 10"/>
    <property type="match status" value="1"/>
</dbReference>
<dbReference type="CDD" id="cd05471">
    <property type="entry name" value="pepsin_like"/>
    <property type="match status" value="1"/>
</dbReference>
<comment type="caution">
    <text evidence="4">The sequence shown here is derived from an EMBL/GenBank/DDBJ whole genome shotgun (WGS) entry which is preliminary data.</text>
</comment>
<dbReference type="InterPro" id="IPR034164">
    <property type="entry name" value="Pepsin-like_dom"/>
</dbReference>
<dbReference type="InterPro" id="IPR001461">
    <property type="entry name" value="Aspartic_peptidase_A1"/>
</dbReference>
<organism evidence="4 5">
    <name type="scientific">Necator americanus</name>
    <name type="common">Human hookworm</name>
    <dbReference type="NCBI Taxonomy" id="51031"/>
    <lineage>
        <taxon>Eukaryota</taxon>
        <taxon>Metazoa</taxon>
        <taxon>Ecdysozoa</taxon>
        <taxon>Nematoda</taxon>
        <taxon>Chromadorea</taxon>
        <taxon>Rhabditida</taxon>
        <taxon>Rhabditina</taxon>
        <taxon>Rhabditomorpha</taxon>
        <taxon>Strongyloidea</taxon>
        <taxon>Ancylostomatidae</taxon>
        <taxon>Bunostominae</taxon>
        <taxon>Necator</taxon>
    </lineage>
</organism>
<dbReference type="Pfam" id="PF00026">
    <property type="entry name" value="Asp"/>
    <property type="match status" value="2"/>
</dbReference>
<name>A0ABR1E8M1_NECAM</name>
<dbReference type="PRINTS" id="PR00792">
    <property type="entry name" value="PEPSIN"/>
</dbReference>
<gene>
    <name evidence="4" type="primary">Necator_chrV.g21122</name>
    <name evidence="4" type="ORF">RB195_016329</name>
</gene>
<dbReference type="InterPro" id="IPR021109">
    <property type="entry name" value="Peptidase_aspartic_dom_sf"/>
</dbReference>
<evidence type="ECO:0000313" key="5">
    <source>
        <dbReference type="Proteomes" id="UP001303046"/>
    </source>
</evidence>
<evidence type="ECO:0000259" key="3">
    <source>
        <dbReference type="PROSITE" id="PS51767"/>
    </source>
</evidence>
<feature type="chain" id="PRO_5047443568" description="Peptidase A1 domain-containing protein" evidence="2">
    <location>
        <begin position="20"/>
        <end position="360"/>
    </location>
</feature>
<feature type="signal peptide" evidence="2">
    <location>
        <begin position="1"/>
        <end position="19"/>
    </location>
</feature>
<dbReference type="PROSITE" id="PS51767">
    <property type="entry name" value="PEPTIDASE_A1"/>
    <property type="match status" value="1"/>
</dbReference>